<accession>A0AAE3SEW7</accession>
<comment type="similarity">
    <text evidence="1">Belongs to the carotenoid/retinoid oxidoreductase family.</text>
</comment>
<dbReference type="Pfam" id="PF13450">
    <property type="entry name" value="NAD_binding_8"/>
    <property type="match status" value="1"/>
</dbReference>
<gene>
    <name evidence="2" type="ORF">OM075_03780</name>
</gene>
<dbReference type="EMBL" id="JAPDPJ010000004">
    <property type="protein sequence ID" value="MCW3785568.1"/>
    <property type="molecule type" value="Genomic_DNA"/>
</dbReference>
<dbReference type="Gene3D" id="3.50.50.60">
    <property type="entry name" value="FAD/NAD(P)-binding domain"/>
    <property type="match status" value="2"/>
</dbReference>
<evidence type="ECO:0000256" key="1">
    <source>
        <dbReference type="ARBA" id="ARBA00006046"/>
    </source>
</evidence>
<protein>
    <submittedName>
        <fullName evidence="2">NAD(P)/FAD-dependent oxidoreductase</fullName>
    </submittedName>
</protein>
<sequence length="502" mass="57176">MAPKKAIIIGAGLGGLSVASYLQMNGFETQVFEKHNLPGGLCTSWKRKDYLIDGCIHFLVGTSQGESTYPILNGLIDMQKLDCVYHDSHFRMDKGKESITFYSNVDKLEKELLVKAPEDKKQILWLIKGIRKFLTIQLPVSKPIEIMDLPDKMKVGKMMLPYAIRMLKAFRISNKQFTEKLKNPHLKKAFQIGFVDELPVFSTMLMFVWRHNQQMGYPKGGAIHLSSLVANNYIDLGGTISYQQGVSKIHTNNNRATAIELENGEVHHTDIVISAADGKSTIYNLLDGKYKDEHIVERYETSTFETIDKTLYVSIGVNKDLSKEPHKTYFLLKEPIKIDQKTTLDHLEFTHYCYDPKAAPKGKSLLTLMPESLDWEYWVDLRKKDITAYNEQKQRVANQLIEALDDHLGDFKNHVEMIDVATPATYIRYTGNWTGGQNSWKAKKETAKKPNAWKIKGLNNFYMTGQWAGVSGGLNLVIVMGNHLAQMICKDFNMPFSFKQKS</sequence>
<name>A0AAE3SEW7_9BACT</name>
<dbReference type="Proteomes" id="UP001209229">
    <property type="component" value="Unassembled WGS sequence"/>
</dbReference>
<evidence type="ECO:0000313" key="2">
    <source>
        <dbReference type="EMBL" id="MCW3785568.1"/>
    </source>
</evidence>
<reference evidence="2" key="1">
    <citation type="submission" date="2022-10" db="EMBL/GenBank/DDBJ databases">
        <authorList>
            <person name="Yu W.X."/>
        </authorList>
    </citation>
    <scope>NUCLEOTIDE SEQUENCE</scope>
    <source>
        <strain evidence="2">AAT</strain>
    </source>
</reference>
<dbReference type="PRINTS" id="PR00419">
    <property type="entry name" value="ADXRDTASE"/>
</dbReference>
<dbReference type="InterPro" id="IPR036188">
    <property type="entry name" value="FAD/NAD-bd_sf"/>
</dbReference>
<dbReference type="PANTHER" id="PTHR43734">
    <property type="entry name" value="PHYTOENE DESATURASE"/>
    <property type="match status" value="1"/>
</dbReference>
<dbReference type="PANTHER" id="PTHR43734:SF4">
    <property type="entry name" value="AMINE OXIDASE DOMAIN-CONTAINING PROTEIN"/>
    <property type="match status" value="1"/>
</dbReference>
<evidence type="ECO:0000313" key="3">
    <source>
        <dbReference type="Proteomes" id="UP001209229"/>
    </source>
</evidence>
<comment type="caution">
    <text evidence="2">The sequence shown here is derived from an EMBL/GenBank/DDBJ whole genome shotgun (WGS) entry which is preliminary data.</text>
</comment>
<organism evidence="2 3">
    <name type="scientific">Plebeiibacterium sediminum</name>
    <dbReference type="NCBI Taxonomy" id="2992112"/>
    <lineage>
        <taxon>Bacteria</taxon>
        <taxon>Pseudomonadati</taxon>
        <taxon>Bacteroidota</taxon>
        <taxon>Bacteroidia</taxon>
        <taxon>Marinilabiliales</taxon>
        <taxon>Marinilabiliaceae</taxon>
        <taxon>Plebeiibacterium</taxon>
    </lineage>
</organism>
<dbReference type="RefSeq" id="WP_301189140.1">
    <property type="nucleotide sequence ID" value="NZ_JAPDPJ010000004.1"/>
</dbReference>
<keyword evidence="3" id="KW-1185">Reference proteome</keyword>
<dbReference type="SUPFAM" id="SSF51905">
    <property type="entry name" value="FAD/NAD(P)-binding domain"/>
    <property type="match status" value="1"/>
</dbReference>
<dbReference type="AlphaFoldDB" id="A0AAE3SEW7"/>
<proteinExistence type="inferred from homology"/>